<accession>A0ACD3AKR7</accession>
<evidence type="ECO:0000313" key="2">
    <source>
        <dbReference type="Proteomes" id="UP000308600"/>
    </source>
</evidence>
<gene>
    <name evidence="1" type="ORF">BDN72DRAFT_844550</name>
</gene>
<keyword evidence="2" id="KW-1185">Reference proteome</keyword>
<proteinExistence type="predicted"/>
<name>A0ACD3AKR7_9AGAR</name>
<sequence>MTPSNDHSTSVANLASARLGFDYLFQNDVTGARDHFAGKDDPYHLLGLGVCVFLDAALGMESAMIAEAGRYLAQSEAGSKKHLRSPSSRPNQRFAPGLEWEVLNAEAVILQGLTLALGESYTGYVQCMYAMNNAHSKFTRLYNSVFPTGMDGYLTPSATPGASRKPSVVSLDAVKTAKTVTTQRSGFFSRFTASSTSLTVTATSAPAHVESAPDGPVEELIISGTAFGYGLFNLVFSLLPKRVQGIVGFFGFKHDRKQALHALSVSAARNDVHAVFSSLVLMSYYSFVLLFSGYQADEQRILKQYQVIVDATSSRYPEGALWILNKAKILRMSGDAAAALDVLQAGVKPERPGTSVQADGLLIFEMAWTLLGQRRYQESADAFLRITELNSWSHGTYYFIAAGCYISVGNYKKAQELLDAIPGLIEKRKLNGKDIPTEVLIKKRLEFYKTKQKRIEGKVADFARVIKINPADELAIFWNTHARINQDIAIQHIKAWASLTPAVTISSPFITTAETSPPQDTKKVPDLDTPDELALRSLLMGIVHRTAGAYVPARAFLEDALAKQPEIAVSTWIGGVAMFDLAVLDLKEMEAQIAAGHSHGHNGHTTVDAVTIVINTAPPSSASSMSGESEQSLDKVTDEVRQAWIPVLKKAELKLDKAMALATNSTDLSSRLDSRITMLRDEIGTKRELLGIVA</sequence>
<organism evidence="1 2">
    <name type="scientific">Pluteus cervinus</name>
    <dbReference type="NCBI Taxonomy" id="181527"/>
    <lineage>
        <taxon>Eukaryota</taxon>
        <taxon>Fungi</taxon>
        <taxon>Dikarya</taxon>
        <taxon>Basidiomycota</taxon>
        <taxon>Agaricomycotina</taxon>
        <taxon>Agaricomycetes</taxon>
        <taxon>Agaricomycetidae</taxon>
        <taxon>Agaricales</taxon>
        <taxon>Pluteineae</taxon>
        <taxon>Pluteaceae</taxon>
        <taxon>Pluteus</taxon>
    </lineage>
</organism>
<reference evidence="1 2" key="1">
    <citation type="journal article" date="2019" name="Nat. Ecol. Evol.">
        <title>Megaphylogeny resolves global patterns of mushroom evolution.</title>
        <authorList>
            <person name="Varga T."/>
            <person name="Krizsan K."/>
            <person name="Foldi C."/>
            <person name="Dima B."/>
            <person name="Sanchez-Garcia M."/>
            <person name="Sanchez-Ramirez S."/>
            <person name="Szollosi G.J."/>
            <person name="Szarkandi J.G."/>
            <person name="Papp V."/>
            <person name="Albert L."/>
            <person name="Andreopoulos W."/>
            <person name="Angelini C."/>
            <person name="Antonin V."/>
            <person name="Barry K.W."/>
            <person name="Bougher N.L."/>
            <person name="Buchanan P."/>
            <person name="Buyck B."/>
            <person name="Bense V."/>
            <person name="Catcheside P."/>
            <person name="Chovatia M."/>
            <person name="Cooper J."/>
            <person name="Damon W."/>
            <person name="Desjardin D."/>
            <person name="Finy P."/>
            <person name="Geml J."/>
            <person name="Haridas S."/>
            <person name="Hughes K."/>
            <person name="Justo A."/>
            <person name="Karasinski D."/>
            <person name="Kautmanova I."/>
            <person name="Kiss B."/>
            <person name="Kocsube S."/>
            <person name="Kotiranta H."/>
            <person name="LaButti K.M."/>
            <person name="Lechner B.E."/>
            <person name="Liimatainen K."/>
            <person name="Lipzen A."/>
            <person name="Lukacs Z."/>
            <person name="Mihaltcheva S."/>
            <person name="Morgado L.N."/>
            <person name="Niskanen T."/>
            <person name="Noordeloos M.E."/>
            <person name="Ohm R.A."/>
            <person name="Ortiz-Santana B."/>
            <person name="Ovrebo C."/>
            <person name="Racz N."/>
            <person name="Riley R."/>
            <person name="Savchenko A."/>
            <person name="Shiryaev A."/>
            <person name="Soop K."/>
            <person name="Spirin V."/>
            <person name="Szebenyi C."/>
            <person name="Tomsovsky M."/>
            <person name="Tulloss R.E."/>
            <person name="Uehling J."/>
            <person name="Grigoriev I.V."/>
            <person name="Vagvolgyi C."/>
            <person name="Papp T."/>
            <person name="Martin F.M."/>
            <person name="Miettinen O."/>
            <person name="Hibbett D.S."/>
            <person name="Nagy L.G."/>
        </authorList>
    </citation>
    <scope>NUCLEOTIDE SEQUENCE [LARGE SCALE GENOMIC DNA]</scope>
    <source>
        <strain evidence="1 2">NL-1719</strain>
    </source>
</reference>
<evidence type="ECO:0000313" key="1">
    <source>
        <dbReference type="EMBL" id="TFK66270.1"/>
    </source>
</evidence>
<dbReference type="Proteomes" id="UP000308600">
    <property type="component" value="Unassembled WGS sequence"/>
</dbReference>
<dbReference type="EMBL" id="ML208410">
    <property type="protein sequence ID" value="TFK66270.1"/>
    <property type="molecule type" value="Genomic_DNA"/>
</dbReference>
<protein>
    <submittedName>
        <fullName evidence="1">Uncharacterized protein</fullName>
    </submittedName>
</protein>